<organism evidence="2 3">
    <name type="scientific">Halogeometricum rufum</name>
    <dbReference type="NCBI Taxonomy" id="553469"/>
    <lineage>
        <taxon>Archaea</taxon>
        <taxon>Methanobacteriati</taxon>
        <taxon>Methanobacteriota</taxon>
        <taxon>Stenosarchaea group</taxon>
        <taxon>Halobacteria</taxon>
        <taxon>Halobacteriales</taxon>
        <taxon>Haloferacaceae</taxon>
        <taxon>Halogeometricum</taxon>
    </lineage>
</organism>
<evidence type="ECO:0000313" key="2">
    <source>
        <dbReference type="EMBL" id="SFR44991.1"/>
    </source>
</evidence>
<feature type="region of interest" description="Disordered" evidence="1">
    <location>
        <begin position="1"/>
        <end position="65"/>
    </location>
</feature>
<dbReference type="OrthoDB" id="177137at2157"/>
<feature type="compositionally biased region" description="Acidic residues" evidence="1">
    <location>
        <begin position="45"/>
        <end position="65"/>
    </location>
</feature>
<proteinExistence type="predicted"/>
<dbReference type="RefSeq" id="WP_089806188.1">
    <property type="nucleotide sequence ID" value="NZ_FOYT01000001.1"/>
</dbReference>
<evidence type="ECO:0000256" key="1">
    <source>
        <dbReference type="SAM" id="MobiDB-lite"/>
    </source>
</evidence>
<gene>
    <name evidence="2" type="ORF">SAMN04487947_1579</name>
</gene>
<accession>A0A1I6GSC3</accession>
<dbReference type="EMBL" id="FOYT01000001">
    <property type="protein sequence ID" value="SFR44991.1"/>
    <property type="molecule type" value="Genomic_DNA"/>
</dbReference>
<dbReference type="AlphaFoldDB" id="A0A1I6GSC3"/>
<feature type="compositionally biased region" description="Basic and acidic residues" evidence="1">
    <location>
        <begin position="1"/>
        <end position="18"/>
    </location>
</feature>
<dbReference type="Proteomes" id="UP000198531">
    <property type="component" value="Unassembled WGS sequence"/>
</dbReference>
<evidence type="ECO:0000313" key="3">
    <source>
        <dbReference type="Proteomes" id="UP000198531"/>
    </source>
</evidence>
<dbReference type="Pfam" id="PF24332">
    <property type="entry name" value="DUF7500"/>
    <property type="match status" value="1"/>
</dbReference>
<sequence length="190" mass="20433">MASDDPPREHPARRREEGIVGPNELDFTSSSRVAELDEGRFVVATDDDGTPNVDGDGDAPADEEDRTIEERGTFAKQQTARYVSDRDADYGFALTAAFEGAIEQRELFSDDVATAFGDIAQWYASQVDADAAPAEVLGILLLASDTDVTFPTKVLAPIFREHDLTLDDSIGDLVEALAGDGLQIPPSDGE</sequence>
<dbReference type="STRING" id="553469.SAMN04487947_1579"/>
<protein>
    <submittedName>
        <fullName evidence="2">Uncharacterized protein</fullName>
    </submittedName>
</protein>
<reference evidence="3" key="1">
    <citation type="submission" date="2016-10" db="EMBL/GenBank/DDBJ databases">
        <authorList>
            <person name="Varghese N."/>
            <person name="Submissions S."/>
        </authorList>
    </citation>
    <scope>NUCLEOTIDE SEQUENCE [LARGE SCALE GENOMIC DNA]</scope>
    <source>
        <strain evidence="3">CGMCC 1.7736</strain>
    </source>
</reference>
<name>A0A1I6GSC3_9EURY</name>
<dbReference type="InterPro" id="IPR055923">
    <property type="entry name" value="DUF7500"/>
</dbReference>
<keyword evidence="3" id="KW-1185">Reference proteome</keyword>